<dbReference type="EMBL" id="VLKZ01000005">
    <property type="protein sequence ID" value="TWI56187.1"/>
    <property type="molecule type" value="Genomic_DNA"/>
</dbReference>
<dbReference type="CDD" id="cd00130">
    <property type="entry name" value="PAS"/>
    <property type="match status" value="1"/>
</dbReference>
<feature type="transmembrane region" description="Helical" evidence="1">
    <location>
        <begin position="52"/>
        <end position="73"/>
    </location>
</feature>
<dbReference type="PANTHER" id="PTHR45138">
    <property type="entry name" value="REGULATORY COMPONENTS OF SENSORY TRANSDUCTION SYSTEM"/>
    <property type="match status" value="1"/>
</dbReference>
<dbReference type="SUPFAM" id="SSF55785">
    <property type="entry name" value="PYP-like sensor domain (PAS domain)"/>
    <property type="match status" value="1"/>
</dbReference>
<keyword evidence="1" id="KW-1133">Transmembrane helix</keyword>
<dbReference type="NCBIfam" id="TIGR00254">
    <property type="entry name" value="GGDEF"/>
    <property type="match status" value="1"/>
</dbReference>
<dbReference type="InterPro" id="IPR033424">
    <property type="entry name" value="MASE4"/>
</dbReference>
<reference evidence="4 5" key="1">
    <citation type="journal article" date="2015" name="Stand. Genomic Sci.">
        <title>Genomic Encyclopedia of Bacterial and Archaeal Type Strains, Phase III: the genomes of soil and plant-associated and newly described type strains.</title>
        <authorList>
            <person name="Whitman W.B."/>
            <person name="Woyke T."/>
            <person name="Klenk H.P."/>
            <person name="Zhou Y."/>
            <person name="Lilburn T.G."/>
            <person name="Beck B.J."/>
            <person name="De Vos P."/>
            <person name="Vandamme P."/>
            <person name="Eisen J.A."/>
            <person name="Garrity G."/>
            <person name="Hugenholtz P."/>
            <person name="Kyrpides N.C."/>
        </authorList>
    </citation>
    <scope>NUCLEOTIDE SEQUENCE [LARGE SCALE GENOMIC DNA]</scope>
    <source>
        <strain evidence="4 5">CGMCC 1.10116</strain>
    </source>
</reference>
<comment type="caution">
    <text evidence="4">The sequence shown here is derived from an EMBL/GenBank/DDBJ whole genome shotgun (WGS) entry which is preliminary data.</text>
</comment>
<dbReference type="SMART" id="SM00267">
    <property type="entry name" value="GGDEF"/>
    <property type="match status" value="1"/>
</dbReference>
<dbReference type="InterPro" id="IPR050469">
    <property type="entry name" value="Diguanylate_Cyclase"/>
</dbReference>
<dbReference type="SUPFAM" id="SSF55073">
    <property type="entry name" value="Nucleotide cyclase"/>
    <property type="match status" value="1"/>
</dbReference>
<dbReference type="GO" id="GO:0052621">
    <property type="term" value="F:diguanylate cyclase activity"/>
    <property type="evidence" value="ECO:0007669"/>
    <property type="project" value="TreeGrafter"/>
</dbReference>
<dbReference type="Gene3D" id="3.30.450.20">
    <property type="entry name" value="PAS domain"/>
    <property type="match status" value="1"/>
</dbReference>
<dbReference type="FunFam" id="3.30.70.270:FF:000001">
    <property type="entry name" value="Diguanylate cyclase domain protein"/>
    <property type="match status" value="1"/>
</dbReference>
<dbReference type="PANTHER" id="PTHR45138:SF9">
    <property type="entry name" value="DIGUANYLATE CYCLASE DGCM-RELATED"/>
    <property type="match status" value="1"/>
</dbReference>
<dbReference type="CDD" id="cd01949">
    <property type="entry name" value="GGDEF"/>
    <property type="match status" value="1"/>
</dbReference>
<dbReference type="PROSITE" id="PS50887">
    <property type="entry name" value="GGDEF"/>
    <property type="match status" value="1"/>
</dbReference>
<dbReference type="GO" id="GO:0005886">
    <property type="term" value="C:plasma membrane"/>
    <property type="evidence" value="ECO:0007669"/>
    <property type="project" value="TreeGrafter"/>
</dbReference>
<dbReference type="InterPro" id="IPR000160">
    <property type="entry name" value="GGDEF_dom"/>
</dbReference>
<gene>
    <name evidence="4" type="ORF">IQ10_02078</name>
</gene>
<dbReference type="NCBIfam" id="TIGR00229">
    <property type="entry name" value="sensory_box"/>
    <property type="match status" value="1"/>
</dbReference>
<protein>
    <submittedName>
        <fullName evidence="4">PAS domain S-box-containing protein/diguanylate cyclase (GGDEF)-like protein</fullName>
    </submittedName>
</protein>
<feature type="transmembrane region" description="Helical" evidence="1">
    <location>
        <begin position="195"/>
        <end position="215"/>
    </location>
</feature>
<keyword evidence="5" id="KW-1185">Reference proteome</keyword>
<dbReference type="Pfam" id="PF17158">
    <property type="entry name" value="MASE4"/>
    <property type="match status" value="1"/>
</dbReference>
<evidence type="ECO:0000259" key="3">
    <source>
        <dbReference type="PROSITE" id="PS50887"/>
    </source>
</evidence>
<sequence>MNKNVEQVLSIESIEPSKKQRTTVIGLVLFLFLIVFLTLPNIKTLIVEINPFLPIFISWLLIADILISFLMFIQYRVTCNRAILILAGTYLFTGLITVPHILTFPNVFTEAGLLSAGSQTAVWFWVLWHSGFPIGILFYVYTLRKNKLDYVHRQGKLTFIMVMTIICIIVMSTIVLTKGSDYLPVIIEQGNFRLLLDSGIGPVVLLLNIVALVCLMRQTKMKSTLHLWLVLSVLAFTLDVFVTLFSGARFSVGWYVARLLSLFSATVVLAMFFIELNRLYLGITESNQMLKKTKKETTDILESIRDAFIALDKFDRFIYMNREAVKLSQKKGEELIGQSIWEAFPHLKKLMLFKAIKEAKQNKTLFQYVGQDARTATWFNIRIYPREDGVSVFLSDITKRVEAEERLKEANLILQRLSHMDGLTEIANRRFFDDQLIMKWETAVKEGTPLSLMLFDIDYFKGYNDFYGHQAGDACLNMVAKQLEKTVQQINSTYKYARYGGEEFAVIMPNTGKEEAFFVAESIRKAIEVRQFEHARSEVSRWVTISAGVFTMQPHESNYLNDLIKETDRILYLAKSQGRNRVCQDDDMMQANKGIHQS</sequence>
<feature type="domain" description="PAS" evidence="2">
    <location>
        <begin position="293"/>
        <end position="363"/>
    </location>
</feature>
<feature type="transmembrane region" description="Helical" evidence="1">
    <location>
        <begin position="122"/>
        <end position="143"/>
    </location>
</feature>
<feature type="transmembrane region" description="Helical" evidence="1">
    <location>
        <begin position="21"/>
        <end position="40"/>
    </location>
</feature>
<dbReference type="AlphaFoldDB" id="A0A562QHF8"/>
<dbReference type="GO" id="GO:1902201">
    <property type="term" value="P:negative regulation of bacterial-type flagellum-dependent cell motility"/>
    <property type="evidence" value="ECO:0007669"/>
    <property type="project" value="TreeGrafter"/>
</dbReference>
<dbReference type="GO" id="GO:0006355">
    <property type="term" value="P:regulation of DNA-templated transcription"/>
    <property type="evidence" value="ECO:0007669"/>
    <property type="project" value="InterPro"/>
</dbReference>
<feature type="transmembrane region" description="Helical" evidence="1">
    <location>
        <begin position="252"/>
        <end position="274"/>
    </location>
</feature>
<evidence type="ECO:0000259" key="2">
    <source>
        <dbReference type="PROSITE" id="PS50112"/>
    </source>
</evidence>
<proteinExistence type="predicted"/>
<dbReference type="SMART" id="SM00091">
    <property type="entry name" value="PAS"/>
    <property type="match status" value="1"/>
</dbReference>
<dbReference type="RefSeq" id="WP_144450392.1">
    <property type="nucleotide sequence ID" value="NZ_VLKZ01000005.1"/>
</dbReference>
<feature type="transmembrane region" description="Helical" evidence="1">
    <location>
        <begin position="82"/>
        <end position="102"/>
    </location>
</feature>
<dbReference type="OrthoDB" id="9759607at2"/>
<feature type="transmembrane region" description="Helical" evidence="1">
    <location>
        <begin position="155"/>
        <end position="175"/>
    </location>
</feature>
<evidence type="ECO:0000313" key="5">
    <source>
        <dbReference type="Proteomes" id="UP000315711"/>
    </source>
</evidence>
<dbReference type="Gene3D" id="3.30.70.270">
    <property type="match status" value="1"/>
</dbReference>
<feature type="domain" description="GGDEF" evidence="3">
    <location>
        <begin position="448"/>
        <end position="587"/>
    </location>
</feature>
<dbReference type="InterPro" id="IPR043128">
    <property type="entry name" value="Rev_trsase/Diguanyl_cyclase"/>
</dbReference>
<evidence type="ECO:0000256" key="1">
    <source>
        <dbReference type="SAM" id="Phobius"/>
    </source>
</evidence>
<dbReference type="PROSITE" id="PS50112">
    <property type="entry name" value="PAS"/>
    <property type="match status" value="1"/>
</dbReference>
<dbReference type="InterPro" id="IPR000014">
    <property type="entry name" value="PAS"/>
</dbReference>
<dbReference type="InterPro" id="IPR013767">
    <property type="entry name" value="PAS_fold"/>
</dbReference>
<feature type="transmembrane region" description="Helical" evidence="1">
    <location>
        <begin position="227"/>
        <end position="246"/>
    </location>
</feature>
<organism evidence="4 5">
    <name type="scientific">Halalkalibacter nanhaiisediminis</name>
    <dbReference type="NCBI Taxonomy" id="688079"/>
    <lineage>
        <taxon>Bacteria</taxon>
        <taxon>Bacillati</taxon>
        <taxon>Bacillota</taxon>
        <taxon>Bacilli</taxon>
        <taxon>Bacillales</taxon>
        <taxon>Bacillaceae</taxon>
        <taxon>Halalkalibacter</taxon>
    </lineage>
</organism>
<dbReference type="InterPro" id="IPR029787">
    <property type="entry name" value="Nucleotide_cyclase"/>
</dbReference>
<name>A0A562QHF8_9BACI</name>
<dbReference type="GO" id="GO:0043709">
    <property type="term" value="P:cell adhesion involved in single-species biofilm formation"/>
    <property type="evidence" value="ECO:0007669"/>
    <property type="project" value="TreeGrafter"/>
</dbReference>
<keyword evidence="1" id="KW-0812">Transmembrane</keyword>
<evidence type="ECO:0000313" key="4">
    <source>
        <dbReference type="EMBL" id="TWI56187.1"/>
    </source>
</evidence>
<dbReference type="Proteomes" id="UP000315711">
    <property type="component" value="Unassembled WGS sequence"/>
</dbReference>
<dbReference type="InterPro" id="IPR035965">
    <property type="entry name" value="PAS-like_dom_sf"/>
</dbReference>
<dbReference type="Pfam" id="PF00989">
    <property type="entry name" value="PAS"/>
    <property type="match status" value="1"/>
</dbReference>
<keyword evidence="1" id="KW-0472">Membrane</keyword>
<accession>A0A562QHF8</accession>
<dbReference type="Pfam" id="PF00990">
    <property type="entry name" value="GGDEF"/>
    <property type="match status" value="1"/>
</dbReference>